<sequence>MSSDALLAREPLQRSGLRRTLKIMNLLPSKSLTRRKFRSTDWLNRLGVKFAL</sequence>
<name>A0A0A9E6T3_ARUDO</name>
<dbReference type="EMBL" id="GBRH01204310">
    <property type="protein sequence ID" value="JAD93585.1"/>
    <property type="molecule type" value="Transcribed_RNA"/>
</dbReference>
<reference evidence="1" key="1">
    <citation type="submission" date="2014-09" db="EMBL/GenBank/DDBJ databases">
        <authorList>
            <person name="Magalhaes I.L.F."/>
            <person name="Oliveira U."/>
            <person name="Santos F.R."/>
            <person name="Vidigal T.H.D.A."/>
            <person name="Brescovit A.D."/>
            <person name="Santos A.J."/>
        </authorList>
    </citation>
    <scope>NUCLEOTIDE SEQUENCE</scope>
    <source>
        <tissue evidence="1">Shoot tissue taken approximately 20 cm above the soil surface</tissue>
    </source>
</reference>
<protein>
    <submittedName>
        <fullName evidence="1">Uncharacterized protein</fullName>
    </submittedName>
</protein>
<proteinExistence type="predicted"/>
<reference evidence="1" key="2">
    <citation type="journal article" date="2015" name="Data Brief">
        <title>Shoot transcriptome of the giant reed, Arundo donax.</title>
        <authorList>
            <person name="Barrero R.A."/>
            <person name="Guerrero F.D."/>
            <person name="Moolhuijzen P."/>
            <person name="Goolsby J.A."/>
            <person name="Tidwell J."/>
            <person name="Bellgard S.E."/>
            <person name="Bellgard M.I."/>
        </authorList>
    </citation>
    <scope>NUCLEOTIDE SEQUENCE</scope>
    <source>
        <tissue evidence="1">Shoot tissue taken approximately 20 cm above the soil surface</tissue>
    </source>
</reference>
<organism evidence="1">
    <name type="scientific">Arundo donax</name>
    <name type="common">Giant reed</name>
    <name type="synonym">Donax arundinaceus</name>
    <dbReference type="NCBI Taxonomy" id="35708"/>
    <lineage>
        <taxon>Eukaryota</taxon>
        <taxon>Viridiplantae</taxon>
        <taxon>Streptophyta</taxon>
        <taxon>Embryophyta</taxon>
        <taxon>Tracheophyta</taxon>
        <taxon>Spermatophyta</taxon>
        <taxon>Magnoliopsida</taxon>
        <taxon>Liliopsida</taxon>
        <taxon>Poales</taxon>
        <taxon>Poaceae</taxon>
        <taxon>PACMAD clade</taxon>
        <taxon>Arundinoideae</taxon>
        <taxon>Arundineae</taxon>
        <taxon>Arundo</taxon>
    </lineage>
</organism>
<evidence type="ECO:0000313" key="1">
    <source>
        <dbReference type="EMBL" id="JAD93585.1"/>
    </source>
</evidence>
<dbReference type="AlphaFoldDB" id="A0A0A9E6T3"/>
<accession>A0A0A9E6T3</accession>